<dbReference type="Proteomes" id="UP000007307">
    <property type="component" value="Chromosome"/>
</dbReference>
<dbReference type="HOGENOM" id="CLU_1955030_0_0_5"/>
<feature type="compositionally biased region" description="Polar residues" evidence="1">
    <location>
        <begin position="102"/>
        <end position="113"/>
    </location>
</feature>
<feature type="transmembrane region" description="Helical" evidence="2">
    <location>
        <begin position="53"/>
        <end position="78"/>
    </location>
</feature>
<protein>
    <submittedName>
        <fullName evidence="3">Uncharacterized protein</fullName>
    </submittedName>
</protein>
<dbReference type="EMBL" id="CP001079">
    <property type="protein sequence ID" value="ACM48921.1"/>
    <property type="molecule type" value="Genomic_DNA"/>
</dbReference>
<evidence type="ECO:0000313" key="4">
    <source>
        <dbReference type="Proteomes" id="UP000007307"/>
    </source>
</evidence>
<evidence type="ECO:0000313" key="3">
    <source>
        <dbReference type="EMBL" id="ACM48921.1"/>
    </source>
</evidence>
<keyword evidence="2" id="KW-1133">Transmembrane helix</keyword>
<name>B9KHF9_ANAMF</name>
<feature type="region of interest" description="Disordered" evidence="1">
    <location>
        <begin position="84"/>
        <end position="113"/>
    </location>
</feature>
<accession>B9KHF9</accession>
<keyword evidence="2" id="KW-0472">Membrane</keyword>
<keyword evidence="4" id="KW-1185">Reference proteome</keyword>
<organism evidence="3 4">
    <name type="scientific">Anaplasma marginale (strain Florida)</name>
    <dbReference type="NCBI Taxonomy" id="320483"/>
    <lineage>
        <taxon>Bacteria</taxon>
        <taxon>Pseudomonadati</taxon>
        <taxon>Pseudomonadota</taxon>
        <taxon>Alphaproteobacteria</taxon>
        <taxon>Rickettsiales</taxon>
        <taxon>Anaplasmataceae</taxon>
        <taxon>Anaplasma</taxon>
    </lineage>
</organism>
<gene>
    <name evidence="3" type="ordered locus">AMF_1032</name>
</gene>
<dbReference type="KEGG" id="amf:AMF_1032"/>
<keyword evidence="2" id="KW-0812">Transmembrane</keyword>
<evidence type="ECO:0000256" key="1">
    <source>
        <dbReference type="SAM" id="MobiDB-lite"/>
    </source>
</evidence>
<dbReference type="AlphaFoldDB" id="B9KHF9"/>
<sequence length="148" mass="16557">MPSAGPHNEGRFTFVHCYCTMSRWWLCHEKLSGRPRCVVCCLWLCVMPSFTGVLFLAVFGIVLYVLLTYAVNQFTAWIGKRNRDLREKSSAPWGSASAVLKRTSSTKPPQRQFSPYMKHGATAVLPKSVIGVEAVSQVFVSSNRGRGR</sequence>
<evidence type="ECO:0000256" key="2">
    <source>
        <dbReference type="SAM" id="Phobius"/>
    </source>
</evidence>
<proteinExistence type="predicted"/>
<reference evidence="3 4" key="1">
    <citation type="journal article" date="2009" name="BMC Genomics">
        <title>Conservation in the face of diversity: multistrain analysis of an intracellular bacterium.</title>
        <authorList>
            <person name="Dark M.J."/>
            <person name="Herndon D.R."/>
            <person name="Kappmeyer L.S."/>
            <person name="Gonzales M.P."/>
            <person name="Nordeen E."/>
            <person name="Palmer G.H."/>
            <person name="Knowles D.P. Jr."/>
            <person name="Brayton K.A."/>
        </authorList>
    </citation>
    <scope>NUCLEOTIDE SEQUENCE [LARGE SCALE GENOMIC DNA]</scope>
    <source>
        <strain evidence="3 4">Florida</strain>
    </source>
</reference>